<reference evidence="3" key="1">
    <citation type="submission" date="2019-06" db="EMBL/GenBank/DDBJ databases">
        <authorList>
            <person name="Zheng W."/>
        </authorList>
    </citation>
    <scope>NUCLEOTIDE SEQUENCE</scope>
    <source>
        <strain evidence="3">QDHG01</strain>
    </source>
</reference>
<dbReference type="SUPFAM" id="SSF54197">
    <property type="entry name" value="HIT-like"/>
    <property type="match status" value="1"/>
</dbReference>
<dbReference type="GO" id="GO:1990165">
    <property type="term" value="F:single-strand break-containing DNA binding"/>
    <property type="evidence" value="ECO:0007669"/>
    <property type="project" value="TreeGrafter"/>
</dbReference>
<organism evidence="3 4">
    <name type="scientific">Halteria grandinella</name>
    <dbReference type="NCBI Taxonomy" id="5974"/>
    <lineage>
        <taxon>Eukaryota</taxon>
        <taxon>Sar</taxon>
        <taxon>Alveolata</taxon>
        <taxon>Ciliophora</taxon>
        <taxon>Intramacronucleata</taxon>
        <taxon>Spirotrichea</taxon>
        <taxon>Stichotrichia</taxon>
        <taxon>Sporadotrichida</taxon>
        <taxon>Halteriidae</taxon>
        <taxon>Halteria</taxon>
    </lineage>
</organism>
<dbReference type="PROSITE" id="PS51084">
    <property type="entry name" value="HIT_2"/>
    <property type="match status" value="1"/>
</dbReference>
<dbReference type="InterPro" id="IPR011146">
    <property type="entry name" value="HIT-like"/>
</dbReference>
<evidence type="ECO:0000259" key="2">
    <source>
        <dbReference type="PROSITE" id="PS51084"/>
    </source>
</evidence>
<feature type="domain" description="HIT" evidence="2">
    <location>
        <begin position="36"/>
        <end position="157"/>
    </location>
</feature>
<dbReference type="GO" id="GO:0000012">
    <property type="term" value="P:single strand break repair"/>
    <property type="evidence" value="ECO:0007669"/>
    <property type="project" value="TreeGrafter"/>
</dbReference>
<dbReference type="Pfam" id="PF11969">
    <property type="entry name" value="DcpS_C"/>
    <property type="match status" value="1"/>
</dbReference>
<dbReference type="AlphaFoldDB" id="A0A8J8NIT0"/>
<dbReference type="GO" id="GO:0033699">
    <property type="term" value="F:DNA 5'-adenosine monophosphate hydrolase activity"/>
    <property type="evidence" value="ECO:0007669"/>
    <property type="project" value="TreeGrafter"/>
</dbReference>
<comment type="caution">
    <text evidence="3">The sequence shown here is derived from an EMBL/GenBank/DDBJ whole genome shotgun (WGS) entry which is preliminary data.</text>
</comment>
<dbReference type="EMBL" id="RRYP01015480">
    <property type="protein sequence ID" value="TNV75479.1"/>
    <property type="molecule type" value="Genomic_DNA"/>
</dbReference>
<sequence>MVERKSQHSQNSEYSYQLPPSLELGDAKLPINKDCIFCEMLISKGNMVYEDDLVYVFKDIDPDAQYHYQMIPKWHIKNLAQLNSENALHRHLVSHFYDKGFSLVKMLHPDLINSDIAQIKDADADLLRIGFHRPKCTSIDHLHMHMMVGKRKWKASWQFCWLFYRSISDVKSELVDKAKVAKL</sequence>
<dbReference type="InterPro" id="IPR036265">
    <property type="entry name" value="HIT-like_sf"/>
</dbReference>
<accession>A0A8J8NIT0</accession>
<evidence type="ECO:0000256" key="1">
    <source>
        <dbReference type="PROSITE-ProRule" id="PRU00464"/>
    </source>
</evidence>
<keyword evidence="4" id="KW-1185">Reference proteome</keyword>
<dbReference type="Gene3D" id="3.30.428.10">
    <property type="entry name" value="HIT-like"/>
    <property type="match status" value="1"/>
</dbReference>
<evidence type="ECO:0000313" key="3">
    <source>
        <dbReference type="EMBL" id="TNV75479.1"/>
    </source>
</evidence>
<feature type="short sequence motif" description="Histidine triad motif" evidence="1">
    <location>
        <begin position="141"/>
        <end position="145"/>
    </location>
</feature>
<dbReference type="GO" id="GO:0005634">
    <property type="term" value="C:nucleus"/>
    <property type="evidence" value="ECO:0007669"/>
    <property type="project" value="TreeGrafter"/>
</dbReference>
<dbReference type="GO" id="GO:0003697">
    <property type="term" value="F:single-stranded DNA binding"/>
    <property type="evidence" value="ECO:0007669"/>
    <property type="project" value="TreeGrafter"/>
</dbReference>
<dbReference type="OrthoDB" id="275748at2759"/>
<dbReference type="GO" id="GO:0003725">
    <property type="term" value="F:double-stranded RNA binding"/>
    <property type="evidence" value="ECO:0007669"/>
    <property type="project" value="TreeGrafter"/>
</dbReference>
<proteinExistence type="predicted"/>
<evidence type="ECO:0000313" key="4">
    <source>
        <dbReference type="Proteomes" id="UP000785679"/>
    </source>
</evidence>
<dbReference type="PANTHER" id="PTHR12486">
    <property type="entry name" value="APRATAXIN-RELATED"/>
    <property type="match status" value="1"/>
</dbReference>
<gene>
    <name evidence="3" type="ORF">FGO68_gene1798</name>
</gene>
<name>A0A8J8NIT0_HALGN</name>
<dbReference type="Proteomes" id="UP000785679">
    <property type="component" value="Unassembled WGS sequence"/>
</dbReference>
<dbReference type="GO" id="GO:0030983">
    <property type="term" value="F:mismatched DNA binding"/>
    <property type="evidence" value="ECO:0007669"/>
    <property type="project" value="TreeGrafter"/>
</dbReference>
<protein>
    <recommendedName>
        <fullName evidence="2">HIT domain-containing protein</fullName>
    </recommendedName>
</protein>
<dbReference type="PANTHER" id="PTHR12486:SF4">
    <property type="entry name" value="APRATAXIN"/>
    <property type="match status" value="1"/>
</dbReference>